<name>M7BX67_CHEMY</name>
<evidence type="ECO:0000313" key="2">
    <source>
        <dbReference type="Proteomes" id="UP000031443"/>
    </source>
</evidence>
<dbReference type="AlphaFoldDB" id="M7BX67"/>
<protein>
    <submittedName>
        <fullName evidence="1">Uncharacterized protein</fullName>
    </submittedName>
</protein>
<accession>M7BX67</accession>
<sequence>MVHQHWGSHYYKLKSLSTLLSRGKPEDLLRRGAVRGTAGAACGPAGGAVHGTAGAAYGMWSEAVRGTAGGAEQIGVKPYGAVGQSASDHVRKGEHMQLSVKDNERENVSMQHYDCTEFSYSASDWFMDPPSGSRDRLNLRTRQHNSQFQRPYKDADSIHHCLQYTLEIWTAASVYKTLDKFLNWGPL</sequence>
<organism evidence="1 2">
    <name type="scientific">Chelonia mydas</name>
    <name type="common">Green sea-turtle</name>
    <name type="synonym">Chelonia agassizi</name>
    <dbReference type="NCBI Taxonomy" id="8469"/>
    <lineage>
        <taxon>Eukaryota</taxon>
        <taxon>Metazoa</taxon>
        <taxon>Chordata</taxon>
        <taxon>Craniata</taxon>
        <taxon>Vertebrata</taxon>
        <taxon>Euteleostomi</taxon>
        <taxon>Archelosauria</taxon>
        <taxon>Testudinata</taxon>
        <taxon>Testudines</taxon>
        <taxon>Cryptodira</taxon>
        <taxon>Durocryptodira</taxon>
        <taxon>Americhelydia</taxon>
        <taxon>Chelonioidea</taxon>
        <taxon>Cheloniidae</taxon>
        <taxon>Chelonia</taxon>
    </lineage>
</organism>
<keyword evidence="2" id="KW-1185">Reference proteome</keyword>
<evidence type="ECO:0000313" key="1">
    <source>
        <dbReference type="EMBL" id="EMP42436.1"/>
    </source>
</evidence>
<dbReference type="Proteomes" id="UP000031443">
    <property type="component" value="Unassembled WGS sequence"/>
</dbReference>
<dbReference type="EMBL" id="KB473078">
    <property type="protein sequence ID" value="EMP42436.1"/>
    <property type="molecule type" value="Genomic_DNA"/>
</dbReference>
<gene>
    <name evidence="1" type="ORF">UY3_00275</name>
</gene>
<proteinExistence type="predicted"/>
<reference evidence="2" key="1">
    <citation type="journal article" date="2013" name="Nat. Genet.">
        <title>The draft genomes of soft-shell turtle and green sea turtle yield insights into the development and evolution of the turtle-specific body plan.</title>
        <authorList>
            <person name="Wang Z."/>
            <person name="Pascual-Anaya J."/>
            <person name="Zadissa A."/>
            <person name="Li W."/>
            <person name="Niimura Y."/>
            <person name="Huang Z."/>
            <person name="Li C."/>
            <person name="White S."/>
            <person name="Xiong Z."/>
            <person name="Fang D."/>
            <person name="Wang B."/>
            <person name="Ming Y."/>
            <person name="Chen Y."/>
            <person name="Zheng Y."/>
            <person name="Kuraku S."/>
            <person name="Pignatelli M."/>
            <person name="Herrero J."/>
            <person name="Beal K."/>
            <person name="Nozawa M."/>
            <person name="Li Q."/>
            <person name="Wang J."/>
            <person name="Zhang H."/>
            <person name="Yu L."/>
            <person name="Shigenobu S."/>
            <person name="Wang J."/>
            <person name="Liu J."/>
            <person name="Flicek P."/>
            <person name="Searle S."/>
            <person name="Wang J."/>
            <person name="Kuratani S."/>
            <person name="Yin Y."/>
            <person name="Aken B."/>
            <person name="Zhang G."/>
            <person name="Irie N."/>
        </authorList>
    </citation>
    <scope>NUCLEOTIDE SEQUENCE [LARGE SCALE GENOMIC DNA]</scope>
</reference>